<dbReference type="PANTHER" id="PTHR37813:SF1">
    <property type="entry name" value="FELS-2 PROPHAGE PROTEIN"/>
    <property type="match status" value="1"/>
</dbReference>
<evidence type="ECO:0000256" key="3">
    <source>
        <dbReference type="ARBA" id="ARBA00006646"/>
    </source>
</evidence>
<comment type="caution">
    <text evidence="10">The sequence shown here is derived from an EMBL/GenBank/DDBJ whole genome shotgun (WGS) entry which is preliminary data.</text>
</comment>
<evidence type="ECO:0000256" key="1">
    <source>
        <dbReference type="ARBA" id="ARBA00001667"/>
    </source>
</evidence>
<feature type="transmembrane region" description="Helical" evidence="8">
    <location>
        <begin position="574"/>
        <end position="596"/>
    </location>
</feature>
<evidence type="ECO:0000256" key="2">
    <source>
        <dbReference type="ARBA" id="ARBA00001947"/>
    </source>
</evidence>
<evidence type="ECO:0000256" key="7">
    <source>
        <dbReference type="SAM" id="MobiDB-lite"/>
    </source>
</evidence>
<sequence length="1732" mass="187510">MADFNLGAEVSMDVDPLKASRTTLERNLKAINKSLRDQRKEFKQNELSAEGLAKQENDLGRAIKLQEGLLKKRKDTLSDLDMQLRKSNKVTDEQKIKLQNASRAVQQAENQLNSYQNELKQTQTSQKLLGRSTDEVKNSLGQLKNEAKLTELRFKQSEKTVKGYQGRLTELNHTIQKQEGHLKLLKGNLKEVERSQGSNSRAANKLRNDVIKESIAFQILQGRIDETTDELKAYQRQQTLGATLGRSWEGARESMDRIATTLRSLGEVTQGVVGGIMVTNFSALIPIMGSVISLGAGIGGMLVALTGGAVGMAGAFGVAGGAVQAFAGQGAYALKMLEDGQLKATNEVKNYQSALSGLKTSWESLIKQNQASIFNTMTNGINTAKHALTTLNPFLTTTASQIETASAKMLNWAKTSTNAKKAFDILNTQGPKIFQNILNATQSFVNGSSALFNKLSPLYSWAAKGFENMGKSFENWANSVQGSKAINGFVEYTKQNLPIVGQIFGNVFKGIISLFQAFSGHSHTVLVGIQNATKGFAQWSEGLKKSDGFQKFVEYLETNGPKVWSLIKNITGTLWGLVKGMAPVGAVVLSVSNAFFKWTNEMTNAHPIIGKILGIITAVGGAALLAAKPILLLQGAVKGATGATLLFGEASLLASAKTKIAAAAIGIWRGVVSAAQSVALAYMYATKGMTAAQMAQAVKSKVAAAAMVVWTGVTKGAALATKGLGLAIRFMTGPIGIVITVIGLLVAGIVHLWKTNATFRNVVISAWNAIKSSAIAIFGFIKPYILAIWNGIKTASIAIWNGLKIAASVTWNAIKFAVQHPIQALKKVLSAIWYGIKSAALWVWNALKTGVTNIVKALVKGVKWYISTVKTVISTVFNAAKSIAIKIWSSIKSGVVRFARLLYTGVTNYFKLVKKVNSTIFNAVKNFAIKIWNTIKNAVVSRAKSLWNGVRNTFNSLRKGVSNIFNGVKNIANKAWSWIRNKVVNYAKSLWNGVRNTFNSLKKGVSNIFGSVKSNAIKAWNAIKDKLTGIASSIWGSIKKTFNKMKDGLKGIIDKIKSHITGMVDKVKSGLNKLIEGVNWVAGKLGMDKLPKIKLHTGTEHTNTTTNVVKNGKIAKDTFATVGDRGKGNGPGGFRHEMIRYPNGKTAITPNRDTTAYLPQGSTVYNGAQTHAMLSNNPQFSRGTLPRFHSGTNPLGNGNKKSKKKKKGDNVFGDAWDATKAGAAKVIEGGKAVVGKTLEAASKGKEWLGDKVGDVLDWIDKPGKLLDKVLEAFGVNMEGFGIPKAASLPFDMMKGMFGKLKKAAIDLFKGWMEDQGGDSGYLELDRGINFGFAQTAAEAAKLGYPFPRAHHGIDINYPMGTKVRSTTGGTAEGRSGYNGGFGNSVWVQAGKGLEVIYGHLSKLAFNGKKKVKPGSYLGKSGSTGDSTGPHLHYEMRWNGKAKDPMPWLKKNNGGGSQSKAASKWAPDIKRAAKQMKVNLSNRELKGIIAQIQRESNGNAGVTQGNIGDINNLRGTPAQGLLQYVPSTFKSYAVKGHKNIKNGYDQLLAFFNNSNWKHDLPYGKRGWGPTGNRRFATGTNNAPRGLAQVFEEGGEIMNLRGGETIIPNDVSIQAFKQIASSDIFNRTQSAVYEGISRYADALREKQQQATHEQLELQRLSNENTTIQEQNNILKEMFYTMQQQLQALLNIQNSTSQTANNPTNLDGKAITKAVNKQQGKDMISALYNNGGVFN</sequence>
<evidence type="ECO:0000256" key="4">
    <source>
        <dbReference type="ARBA" id="ARBA00012322"/>
    </source>
</evidence>
<dbReference type="EMBL" id="QXRZ01000016">
    <property type="protein sequence ID" value="RIL41087.1"/>
    <property type="molecule type" value="Genomic_DNA"/>
</dbReference>
<feature type="transmembrane region" description="Helical" evidence="8">
    <location>
        <begin position="774"/>
        <end position="792"/>
    </location>
</feature>
<feature type="coiled-coil region" evidence="6">
    <location>
        <begin position="1641"/>
        <end position="1675"/>
    </location>
</feature>
<dbReference type="InterPro" id="IPR011055">
    <property type="entry name" value="Dup_hybrid_motif"/>
</dbReference>
<evidence type="ECO:0000256" key="6">
    <source>
        <dbReference type="SAM" id="Coils"/>
    </source>
</evidence>
<dbReference type="Proteomes" id="UP000283576">
    <property type="component" value="Unassembled WGS sequence"/>
</dbReference>
<keyword evidence="6" id="KW-0175">Coiled coil</keyword>
<organism evidence="10 11">
    <name type="scientific">Staphylococcus gallinarum</name>
    <dbReference type="NCBI Taxonomy" id="1293"/>
    <lineage>
        <taxon>Bacteria</taxon>
        <taxon>Bacillati</taxon>
        <taxon>Bacillota</taxon>
        <taxon>Bacilli</taxon>
        <taxon>Bacillales</taxon>
        <taxon>Staphylococcaceae</taxon>
        <taxon>Staphylococcus</taxon>
    </lineage>
</organism>
<feature type="transmembrane region" description="Helical" evidence="8">
    <location>
        <begin position="608"/>
        <end position="627"/>
    </location>
</feature>
<evidence type="ECO:0000256" key="8">
    <source>
        <dbReference type="SAM" id="Phobius"/>
    </source>
</evidence>
<keyword evidence="8" id="KW-1133">Transmembrane helix</keyword>
<keyword evidence="8" id="KW-0812">Transmembrane</keyword>
<keyword evidence="8" id="KW-0472">Membrane</keyword>
<dbReference type="RefSeq" id="WP_107590318.1">
    <property type="nucleotide sequence ID" value="NZ_PZIZ01000016.1"/>
</dbReference>
<comment type="similarity">
    <text evidence="3">Belongs to the peptidase M23B family.</text>
</comment>
<dbReference type="SUPFAM" id="SSF57997">
    <property type="entry name" value="Tropomyosin"/>
    <property type="match status" value="1"/>
</dbReference>
<dbReference type="GO" id="GO:0008237">
    <property type="term" value="F:metallopeptidase activity"/>
    <property type="evidence" value="ECO:0007669"/>
    <property type="project" value="UniProtKB-KW"/>
</dbReference>
<dbReference type="Gene3D" id="2.70.70.10">
    <property type="entry name" value="Glucose Permease (Domain IIA)"/>
    <property type="match status" value="1"/>
</dbReference>
<dbReference type="SUPFAM" id="SSF58113">
    <property type="entry name" value="Apolipoprotein A-I"/>
    <property type="match status" value="1"/>
</dbReference>
<dbReference type="InterPro" id="IPR016047">
    <property type="entry name" value="M23ase_b-sheet_dom"/>
</dbReference>
<keyword evidence="5" id="KW-0378">Hydrolase</keyword>
<dbReference type="Pfam" id="PF01551">
    <property type="entry name" value="Peptidase_M23"/>
    <property type="match status" value="1"/>
</dbReference>
<dbReference type="GO" id="GO:0006508">
    <property type="term" value="P:proteolysis"/>
    <property type="evidence" value="ECO:0007669"/>
    <property type="project" value="UniProtKB-KW"/>
</dbReference>
<dbReference type="CDD" id="cd13402">
    <property type="entry name" value="LT_TF-like"/>
    <property type="match status" value="1"/>
</dbReference>
<protein>
    <recommendedName>
        <fullName evidence="4">lysostaphin</fullName>
        <ecNumber evidence="4">3.4.24.75</ecNumber>
    </recommendedName>
</protein>
<evidence type="ECO:0000259" key="9">
    <source>
        <dbReference type="Pfam" id="PF01551"/>
    </source>
</evidence>
<dbReference type="EC" id="3.4.24.75" evidence="4"/>
<feature type="region of interest" description="Disordered" evidence="7">
    <location>
        <begin position="1187"/>
        <end position="1209"/>
    </location>
</feature>
<accession>A0A2T4STQ8</accession>
<feature type="transmembrane region" description="Helical" evidence="8">
    <location>
        <begin position="726"/>
        <end position="753"/>
    </location>
</feature>
<dbReference type="CDD" id="cd12797">
    <property type="entry name" value="M23_peptidase"/>
    <property type="match status" value="1"/>
</dbReference>
<dbReference type="SUPFAM" id="SSF53955">
    <property type="entry name" value="Lysozyme-like"/>
    <property type="match status" value="1"/>
</dbReference>
<dbReference type="InterPro" id="IPR023346">
    <property type="entry name" value="Lysozyme-like_dom_sf"/>
</dbReference>
<feature type="coiled-coil region" evidence="6">
    <location>
        <begin position="175"/>
        <end position="237"/>
    </location>
</feature>
<keyword evidence="5" id="KW-0482">Metalloprotease</keyword>
<feature type="domain" description="M23ase beta-sheet core" evidence="9">
    <location>
        <begin position="1349"/>
        <end position="1444"/>
    </location>
</feature>
<comment type="cofactor">
    <cofactor evidence="2">
        <name>Zn(2+)</name>
        <dbReference type="ChEBI" id="CHEBI:29105"/>
    </cofactor>
</comment>
<evidence type="ECO:0000313" key="11">
    <source>
        <dbReference type="Proteomes" id="UP000283576"/>
    </source>
</evidence>
<name>A0A2T4STQ8_STAGA</name>
<evidence type="ECO:0000256" key="5">
    <source>
        <dbReference type="ARBA" id="ARBA00023049"/>
    </source>
</evidence>
<keyword evidence="5" id="KW-0645">Protease</keyword>
<dbReference type="Gene3D" id="1.20.120.20">
    <property type="entry name" value="Apolipoprotein"/>
    <property type="match status" value="1"/>
</dbReference>
<feature type="coiled-coil region" evidence="6">
    <location>
        <begin position="91"/>
        <end position="125"/>
    </location>
</feature>
<gene>
    <name evidence="10" type="ORF">BUZ01_13510</name>
</gene>
<feature type="transmembrane region" description="Helical" evidence="8">
    <location>
        <begin position="702"/>
        <end position="720"/>
    </location>
</feature>
<reference evidence="10 11" key="1">
    <citation type="journal article" date="2016" name="Front. Microbiol.">
        <title>Comprehensive Phylogenetic Analysis of Bovine Non-aureus Staphylococci Species Based on Whole-Genome Sequencing.</title>
        <authorList>
            <person name="Naushad S."/>
            <person name="Barkema H.W."/>
            <person name="Luby C."/>
            <person name="Condas L.A."/>
            <person name="Nobrega D.B."/>
            <person name="Carson D.A."/>
            <person name="De Buck J."/>
        </authorList>
    </citation>
    <scope>NUCLEOTIDE SEQUENCE [LARGE SCALE GENOMIC DNA]</scope>
    <source>
        <strain evidence="10 11">SNUC 1388</strain>
    </source>
</reference>
<comment type="catalytic activity">
    <reaction evidence="1">
        <text>Hydrolysis of the -Gly-|-Gly- bond in the pentaglycine inter-peptide link joining staphylococcal cell wall peptidoglycans.</text>
        <dbReference type="EC" id="3.4.24.75"/>
    </reaction>
</comment>
<feature type="transmembrane region" description="Helical" evidence="8">
    <location>
        <begin position="660"/>
        <end position="682"/>
    </location>
</feature>
<proteinExistence type="inferred from homology"/>
<dbReference type="SUPFAM" id="SSF51261">
    <property type="entry name" value="Duplicated hybrid motif"/>
    <property type="match status" value="1"/>
</dbReference>
<dbReference type="Gene3D" id="3.90.1470.20">
    <property type="match status" value="1"/>
</dbReference>
<dbReference type="PANTHER" id="PTHR37813">
    <property type="entry name" value="FELS-2 PROPHAGE PROTEIN"/>
    <property type="match status" value="1"/>
</dbReference>
<evidence type="ECO:0000313" key="10">
    <source>
        <dbReference type="EMBL" id="RIL41087.1"/>
    </source>
</evidence>